<dbReference type="OrthoDB" id="1707228at2"/>
<protein>
    <submittedName>
        <fullName evidence="3">Lipoprotein YhcN</fullName>
    </submittedName>
</protein>
<organism evidence="3 4">
    <name type="scientific">Sporotomaculum syntrophicum</name>
    <dbReference type="NCBI Taxonomy" id="182264"/>
    <lineage>
        <taxon>Bacteria</taxon>
        <taxon>Bacillati</taxon>
        <taxon>Bacillota</taxon>
        <taxon>Clostridia</taxon>
        <taxon>Eubacteriales</taxon>
        <taxon>Desulfallaceae</taxon>
        <taxon>Sporotomaculum</taxon>
    </lineage>
</organism>
<dbReference type="NCBIfam" id="TIGR02898">
    <property type="entry name" value="spore_YhcN_YlaJ"/>
    <property type="match status" value="1"/>
</dbReference>
<dbReference type="InterPro" id="IPR014247">
    <property type="entry name" value="Spore_lipoprot_YhcN/YlaJ"/>
</dbReference>
<reference evidence="3" key="1">
    <citation type="submission" date="2016-02" db="EMBL/GenBank/DDBJ databases">
        <title>Draft Genome Sequence of Sporotomaculum syntrophicum Strain FB, a Syntrophic Benzoate Degrader.</title>
        <authorList>
            <person name="Nobu M.K."/>
            <person name="Narihiro T."/>
            <person name="Qiu Y.-L."/>
            <person name="Ohashi A."/>
            <person name="Liu W.-T."/>
            <person name="Yuji S."/>
        </authorList>
    </citation>
    <scope>NUCLEOTIDE SEQUENCE</scope>
    <source>
        <strain evidence="3">FB</strain>
    </source>
</reference>
<name>A0A9D2WMJ0_9FIRM</name>
<dbReference type="GO" id="GO:0030435">
    <property type="term" value="P:sporulation resulting in formation of a cellular spore"/>
    <property type="evidence" value="ECO:0007669"/>
    <property type="project" value="InterPro"/>
</dbReference>
<dbReference type="PROSITE" id="PS51257">
    <property type="entry name" value="PROKAR_LIPOPROTEIN"/>
    <property type="match status" value="1"/>
</dbReference>
<accession>A0A9D2WMJ0</accession>
<dbReference type="InterPro" id="IPR019076">
    <property type="entry name" value="Spore_lipoprot_YhcN/YlaJ-like"/>
</dbReference>
<keyword evidence="4" id="KW-1185">Reference proteome</keyword>
<gene>
    <name evidence="3" type="primary">yhcN</name>
    <name evidence="3" type="ORF">SPSYN_02554</name>
</gene>
<feature type="chain" id="PRO_5039042316" evidence="2">
    <location>
        <begin position="28"/>
        <end position="163"/>
    </location>
</feature>
<evidence type="ECO:0000313" key="3">
    <source>
        <dbReference type="EMBL" id="KAF1084150.1"/>
    </source>
</evidence>
<dbReference type="Proteomes" id="UP000798488">
    <property type="component" value="Unassembled WGS sequence"/>
</dbReference>
<evidence type="ECO:0000313" key="4">
    <source>
        <dbReference type="Proteomes" id="UP000798488"/>
    </source>
</evidence>
<comment type="caution">
    <text evidence="3">The sequence shown here is derived from an EMBL/GenBank/DDBJ whole genome shotgun (WGS) entry which is preliminary data.</text>
</comment>
<keyword evidence="2" id="KW-0732">Signal</keyword>
<feature type="compositionally biased region" description="Low complexity" evidence="1">
    <location>
        <begin position="38"/>
        <end position="51"/>
    </location>
</feature>
<evidence type="ECO:0000256" key="2">
    <source>
        <dbReference type="SAM" id="SignalP"/>
    </source>
</evidence>
<evidence type="ECO:0000256" key="1">
    <source>
        <dbReference type="SAM" id="MobiDB-lite"/>
    </source>
</evidence>
<feature type="region of interest" description="Disordered" evidence="1">
    <location>
        <begin position="29"/>
        <end position="55"/>
    </location>
</feature>
<dbReference type="Pfam" id="PF09580">
    <property type="entry name" value="Spore_YhcN_YlaJ"/>
    <property type="match status" value="1"/>
</dbReference>
<keyword evidence="3" id="KW-0449">Lipoprotein</keyword>
<dbReference type="EMBL" id="LSRS01000006">
    <property type="protein sequence ID" value="KAF1084150.1"/>
    <property type="molecule type" value="Genomic_DNA"/>
</dbReference>
<proteinExistence type="predicted"/>
<dbReference type="AlphaFoldDB" id="A0A9D2WMJ0"/>
<dbReference type="RefSeq" id="WP_161822847.1">
    <property type="nucleotide sequence ID" value="NZ_LSRS01000006.1"/>
</dbReference>
<feature type="signal peptide" evidence="2">
    <location>
        <begin position="1"/>
        <end position="27"/>
    </location>
</feature>
<sequence>MNTKNFSTLLVALFITALVILSGCTEARKPGPTQPVPNQNQTDTNNDNQANDDARQQARDIAQKVDQVEGVKSSTVVVAGNTAYIGLDIKANLENEQTKAVEEAVIKQVRGTETGINTVFVSSDADTFTRLKNIDKGIAEGMPVSSFANELAEITRRLTPRTM</sequence>